<comment type="caution">
    <text evidence="1">The sequence shown here is derived from an EMBL/GenBank/DDBJ whole genome shotgun (WGS) entry which is preliminary data.</text>
</comment>
<organism evidence="1 2">
    <name type="scientific">Dactylosporangium siamense</name>
    <dbReference type="NCBI Taxonomy" id="685454"/>
    <lineage>
        <taxon>Bacteria</taxon>
        <taxon>Bacillati</taxon>
        <taxon>Actinomycetota</taxon>
        <taxon>Actinomycetes</taxon>
        <taxon>Micromonosporales</taxon>
        <taxon>Micromonosporaceae</taxon>
        <taxon>Dactylosporangium</taxon>
    </lineage>
</organism>
<keyword evidence="2" id="KW-1185">Reference proteome</keyword>
<dbReference type="AlphaFoldDB" id="A0A919UGQ1"/>
<gene>
    <name evidence="1" type="ORF">Dsi01nite_095920</name>
</gene>
<evidence type="ECO:0000313" key="1">
    <source>
        <dbReference type="EMBL" id="GIG51551.1"/>
    </source>
</evidence>
<sequence length="129" mass="13845">MVKEDLRLVRRVPAGRRAVTRLALGVDVVDEFLFDGLEWWELIDPADGDEQPAAALAAVRPGENIVRLVGLVAPGGRTDLAVQVLISLVDALRAGPARRLVAAPLAHGEELLRRAGFGPFDDGSYAVEL</sequence>
<protein>
    <submittedName>
        <fullName evidence="1">Uncharacterized protein</fullName>
    </submittedName>
</protein>
<accession>A0A919UGQ1</accession>
<dbReference type="Proteomes" id="UP000660611">
    <property type="component" value="Unassembled WGS sequence"/>
</dbReference>
<evidence type="ECO:0000313" key="2">
    <source>
        <dbReference type="Proteomes" id="UP000660611"/>
    </source>
</evidence>
<proteinExistence type="predicted"/>
<reference evidence="1" key="1">
    <citation type="submission" date="2021-01" db="EMBL/GenBank/DDBJ databases">
        <title>Whole genome shotgun sequence of Dactylosporangium siamense NBRC 106093.</title>
        <authorList>
            <person name="Komaki H."/>
            <person name="Tamura T."/>
        </authorList>
    </citation>
    <scope>NUCLEOTIDE SEQUENCE</scope>
    <source>
        <strain evidence="1">NBRC 106093</strain>
    </source>
</reference>
<name>A0A919UGQ1_9ACTN</name>
<dbReference type="EMBL" id="BONQ01000156">
    <property type="protein sequence ID" value="GIG51551.1"/>
    <property type="molecule type" value="Genomic_DNA"/>
</dbReference>